<evidence type="ECO:0000313" key="2">
    <source>
        <dbReference type="Proteomes" id="UP001302696"/>
    </source>
</evidence>
<accession>A0ABZ0Q4L0</accession>
<dbReference type="Proteomes" id="UP001302696">
    <property type="component" value="Chromosome"/>
</dbReference>
<dbReference type="EMBL" id="CP104778">
    <property type="protein sequence ID" value="WPC21088.1"/>
    <property type="molecule type" value="Genomic_DNA"/>
</dbReference>
<dbReference type="RefSeq" id="WP_323707381.1">
    <property type="nucleotide sequence ID" value="NZ_CP104774.1"/>
</dbReference>
<keyword evidence="2" id="KW-1185">Reference proteome</keyword>
<gene>
    <name evidence="1" type="ORF">N6G96_07260</name>
</gene>
<reference evidence="2" key="1">
    <citation type="submission" date="2024-06" db="EMBL/GenBank/DDBJ databases">
        <authorList>
            <person name="Chang H.C."/>
            <person name="Mun S.Y."/>
        </authorList>
    </citation>
    <scope>NUCLEOTIDE SEQUENCE [LARGE SCALE GENOMIC DNA]</scope>
    <source>
        <strain evidence="2">KT1</strain>
    </source>
</reference>
<protein>
    <submittedName>
        <fullName evidence="1">Uncharacterized protein</fullName>
    </submittedName>
</protein>
<name>A0ABZ0Q4L0_9LACO</name>
<evidence type="ECO:0000313" key="1">
    <source>
        <dbReference type="EMBL" id="WPC21088.1"/>
    </source>
</evidence>
<organism evidence="1 2">
    <name type="scientific">Pediococcus inopinatus</name>
    <dbReference type="NCBI Taxonomy" id="114090"/>
    <lineage>
        <taxon>Bacteria</taxon>
        <taxon>Bacillati</taxon>
        <taxon>Bacillota</taxon>
        <taxon>Bacilli</taxon>
        <taxon>Lactobacillales</taxon>
        <taxon>Lactobacillaceae</taxon>
        <taxon>Pediococcus</taxon>
    </lineage>
</organism>
<proteinExistence type="predicted"/>
<sequence length="142" mass="16355">MDYTLQQYLKVENVPMIQVSKKLRMPTSTFQARAKKALGKVSLEEIQAIAEIKNNDIKEVVAKMVDLTDNEDMLETSLHDLTILGVKFPDAKSYWDVRNVLTSSIWEGGNVTRDQVTDLRDNAHMSSEEHFQYLLKKMHLNK</sequence>